<evidence type="ECO:0000313" key="3">
    <source>
        <dbReference type="EMBL" id="SMG54065.1"/>
    </source>
</evidence>
<dbReference type="Proteomes" id="UP000193228">
    <property type="component" value="Unassembled WGS sequence"/>
</dbReference>
<name>A0A1X7LJU7_9BURK</name>
<gene>
    <name evidence="3" type="ORF">SAMN06265784_106314</name>
</gene>
<accession>A0A1X7LJU7</accession>
<dbReference type="InterPro" id="IPR012340">
    <property type="entry name" value="NA-bd_OB-fold"/>
</dbReference>
<reference evidence="4" key="1">
    <citation type="submission" date="2017-04" db="EMBL/GenBank/DDBJ databases">
        <authorList>
            <person name="Varghese N."/>
            <person name="Submissions S."/>
        </authorList>
    </citation>
    <scope>NUCLEOTIDE SEQUENCE [LARGE SCALE GENOMIC DNA]</scope>
    <source>
        <strain evidence="4">LMG 29540</strain>
    </source>
</reference>
<feature type="domain" description="ChsH2 C-terminal OB-fold" evidence="1">
    <location>
        <begin position="60"/>
        <end position="123"/>
    </location>
</feature>
<feature type="domain" description="ChsH2 rubredoxin-like zinc ribbon" evidence="2">
    <location>
        <begin position="23"/>
        <end position="56"/>
    </location>
</feature>
<dbReference type="Pfam" id="PF12172">
    <property type="entry name" value="zf-ChsH2"/>
    <property type="match status" value="1"/>
</dbReference>
<dbReference type="InterPro" id="IPR052513">
    <property type="entry name" value="Thioester_dehydratase-like"/>
</dbReference>
<keyword evidence="4" id="KW-1185">Reference proteome</keyword>
<dbReference type="InterPro" id="IPR022002">
    <property type="entry name" value="ChsH2_Znr"/>
</dbReference>
<sequence>MNDVFSSLEVPGPIPTAISEPFWSALRRGEFTLQHCDACGKAIFYPRAHCPHCWSERIAWRAASGRGTVKSFSVIHRPGHFAWAAVAPYVIALIDLEEGPTMLSQLLLDDPADACVGMPVTMRPVEIGRYTLPFFAPLADARHGTA</sequence>
<dbReference type="EMBL" id="FXAT01000006">
    <property type="protein sequence ID" value="SMG54065.1"/>
    <property type="molecule type" value="Genomic_DNA"/>
</dbReference>
<dbReference type="InterPro" id="IPR002878">
    <property type="entry name" value="ChsH2_C"/>
</dbReference>
<evidence type="ECO:0000259" key="2">
    <source>
        <dbReference type="Pfam" id="PF12172"/>
    </source>
</evidence>
<evidence type="ECO:0000259" key="1">
    <source>
        <dbReference type="Pfam" id="PF01796"/>
    </source>
</evidence>
<dbReference type="RefSeq" id="WP_085486354.1">
    <property type="nucleotide sequence ID" value="NZ_FXAT01000006.1"/>
</dbReference>
<protein>
    <recommendedName>
        <fullName evidence="5">Zn-ribbon domain-containing OB-fold protein</fullName>
    </recommendedName>
</protein>
<dbReference type="Pfam" id="PF01796">
    <property type="entry name" value="OB_ChsH2_C"/>
    <property type="match status" value="1"/>
</dbReference>
<evidence type="ECO:0000313" key="4">
    <source>
        <dbReference type="Proteomes" id="UP000193228"/>
    </source>
</evidence>
<dbReference type="SUPFAM" id="SSF50249">
    <property type="entry name" value="Nucleic acid-binding proteins"/>
    <property type="match status" value="1"/>
</dbReference>
<proteinExistence type="predicted"/>
<dbReference type="AlphaFoldDB" id="A0A1X7LJU7"/>
<dbReference type="OrthoDB" id="5514845at2"/>
<dbReference type="Gene3D" id="6.10.30.10">
    <property type="match status" value="1"/>
</dbReference>
<evidence type="ECO:0008006" key="5">
    <source>
        <dbReference type="Google" id="ProtNLM"/>
    </source>
</evidence>
<dbReference type="PANTHER" id="PTHR34075:SF5">
    <property type="entry name" value="BLR3430 PROTEIN"/>
    <property type="match status" value="1"/>
</dbReference>
<dbReference type="PANTHER" id="PTHR34075">
    <property type="entry name" value="BLR3430 PROTEIN"/>
    <property type="match status" value="1"/>
</dbReference>
<organism evidence="3 4">
    <name type="scientific">Paraburkholderia susongensis</name>
    <dbReference type="NCBI Taxonomy" id="1515439"/>
    <lineage>
        <taxon>Bacteria</taxon>
        <taxon>Pseudomonadati</taxon>
        <taxon>Pseudomonadota</taxon>
        <taxon>Betaproteobacteria</taxon>
        <taxon>Burkholderiales</taxon>
        <taxon>Burkholderiaceae</taxon>
        <taxon>Paraburkholderia</taxon>
    </lineage>
</organism>
<dbReference type="STRING" id="1515439.SAMN06265784_106314"/>